<evidence type="ECO:0000313" key="1">
    <source>
        <dbReference type="EMBL" id="KAK2663349.1"/>
    </source>
</evidence>
<evidence type="ECO:0000313" key="2">
    <source>
        <dbReference type="Proteomes" id="UP001280121"/>
    </source>
</evidence>
<gene>
    <name evidence="1" type="ORF">Ddye_001923</name>
</gene>
<dbReference type="SUPFAM" id="SSF56219">
    <property type="entry name" value="DNase I-like"/>
    <property type="match status" value="1"/>
</dbReference>
<dbReference type="PANTHER" id="PTHR33710">
    <property type="entry name" value="BNAC02G09200D PROTEIN"/>
    <property type="match status" value="1"/>
</dbReference>
<dbReference type="AlphaFoldDB" id="A0AAD9XPJ5"/>
<protein>
    <recommendedName>
        <fullName evidence="3">Endonuclease/exonuclease/phosphatase</fullName>
    </recommendedName>
</protein>
<name>A0AAD9XPJ5_9ROSI</name>
<dbReference type="Gene3D" id="3.60.10.10">
    <property type="entry name" value="Endonuclease/exonuclease/phosphatase"/>
    <property type="match status" value="1"/>
</dbReference>
<dbReference type="EMBL" id="JANJYI010000001">
    <property type="protein sequence ID" value="KAK2663349.1"/>
    <property type="molecule type" value="Genomic_DNA"/>
</dbReference>
<comment type="caution">
    <text evidence="1">The sequence shown here is derived from an EMBL/GenBank/DDBJ whole genome shotgun (WGS) entry which is preliminary data.</text>
</comment>
<proteinExistence type="predicted"/>
<dbReference type="Proteomes" id="UP001280121">
    <property type="component" value="Unassembled WGS sequence"/>
</dbReference>
<reference evidence="1" key="1">
    <citation type="journal article" date="2023" name="Plant J.">
        <title>Genome sequences and population genomics provide insights into the demographic history, inbreeding, and mutation load of two 'living fossil' tree species of Dipteronia.</title>
        <authorList>
            <person name="Feng Y."/>
            <person name="Comes H.P."/>
            <person name="Chen J."/>
            <person name="Zhu S."/>
            <person name="Lu R."/>
            <person name="Zhang X."/>
            <person name="Li P."/>
            <person name="Qiu J."/>
            <person name="Olsen K.M."/>
            <person name="Qiu Y."/>
        </authorList>
    </citation>
    <scope>NUCLEOTIDE SEQUENCE</scope>
    <source>
        <strain evidence="1">KIB01</strain>
    </source>
</reference>
<organism evidence="1 2">
    <name type="scientific">Dipteronia dyeriana</name>
    <dbReference type="NCBI Taxonomy" id="168575"/>
    <lineage>
        <taxon>Eukaryota</taxon>
        <taxon>Viridiplantae</taxon>
        <taxon>Streptophyta</taxon>
        <taxon>Embryophyta</taxon>
        <taxon>Tracheophyta</taxon>
        <taxon>Spermatophyta</taxon>
        <taxon>Magnoliopsida</taxon>
        <taxon>eudicotyledons</taxon>
        <taxon>Gunneridae</taxon>
        <taxon>Pentapetalae</taxon>
        <taxon>rosids</taxon>
        <taxon>malvids</taxon>
        <taxon>Sapindales</taxon>
        <taxon>Sapindaceae</taxon>
        <taxon>Hippocastanoideae</taxon>
        <taxon>Acereae</taxon>
        <taxon>Dipteronia</taxon>
    </lineage>
</organism>
<dbReference type="PANTHER" id="PTHR33710:SF64">
    <property type="entry name" value="ENDONUCLEASE_EXONUCLEASE_PHOSPHATASE DOMAIN-CONTAINING PROTEIN"/>
    <property type="match status" value="1"/>
</dbReference>
<sequence length="287" mass="32306">MGLIPIPLSGVPSQSLGVGVSGASSGLTIQNDKLLSDSQVELRFIADFSLAKPMEAEDLDSDGLAQRTMMVKHRLESYKSEFQTTSSSSHDSILYWNCHGIGNNSSKRVLKDLCCSHRPSLVCILEPIVAFDSISARFWSSIGLHLVVLGAHECLGSRSPTMGSCEDFKSMIEDCNLIGIRSQGARFTWVRGCSSRTRVEWRLDRTLVSEGYITRWGDISCVALPRRFSDHCPFWIRLAESHISTSRPFHFQSMWVDHPEFMNLVRKRCWEIMGRDVILAVQDFFHS</sequence>
<dbReference type="InterPro" id="IPR036691">
    <property type="entry name" value="Endo/exonu/phosph_ase_sf"/>
</dbReference>
<accession>A0AAD9XPJ5</accession>
<evidence type="ECO:0008006" key="3">
    <source>
        <dbReference type="Google" id="ProtNLM"/>
    </source>
</evidence>
<keyword evidence="2" id="KW-1185">Reference proteome</keyword>